<reference evidence="1" key="2">
    <citation type="submission" date="2023-01" db="EMBL/GenBank/DDBJ databases">
        <title>Draft genome sequence of Agaribacter marinus strain NBRC 110023.</title>
        <authorList>
            <person name="Sun Q."/>
            <person name="Mori K."/>
        </authorList>
    </citation>
    <scope>NUCLEOTIDE SEQUENCE</scope>
    <source>
        <strain evidence="1">NBRC 110023</strain>
    </source>
</reference>
<gene>
    <name evidence="1" type="ORF">GCM10007852_29990</name>
</gene>
<dbReference type="EMBL" id="BSOT01000007">
    <property type="protein sequence ID" value="GLR72091.1"/>
    <property type="molecule type" value="Genomic_DNA"/>
</dbReference>
<protein>
    <recommendedName>
        <fullName evidence="3">Lipoprotein</fullName>
    </recommendedName>
</protein>
<evidence type="ECO:0008006" key="3">
    <source>
        <dbReference type="Google" id="ProtNLM"/>
    </source>
</evidence>
<dbReference type="Proteomes" id="UP001156601">
    <property type="component" value="Unassembled WGS sequence"/>
</dbReference>
<keyword evidence="2" id="KW-1185">Reference proteome</keyword>
<dbReference type="PROSITE" id="PS51257">
    <property type="entry name" value="PROKAR_LIPOPROTEIN"/>
    <property type="match status" value="1"/>
</dbReference>
<name>A0AA37WIJ2_9ALTE</name>
<dbReference type="RefSeq" id="WP_284218451.1">
    <property type="nucleotide sequence ID" value="NZ_BSOT01000007.1"/>
</dbReference>
<proteinExistence type="predicted"/>
<evidence type="ECO:0000313" key="2">
    <source>
        <dbReference type="Proteomes" id="UP001156601"/>
    </source>
</evidence>
<dbReference type="AlphaFoldDB" id="A0AA37WIJ2"/>
<comment type="caution">
    <text evidence="1">The sequence shown here is derived from an EMBL/GenBank/DDBJ whole genome shotgun (WGS) entry which is preliminary data.</text>
</comment>
<organism evidence="1 2">
    <name type="scientific">Agaribacter marinus</name>
    <dbReference type="NCBI Taxonomy" id="1431249"/>
    <lineage>
        <taxon>Bacteria</taxon>
        <taxon>Pseudomonadati</taxon>
        <taxon>Pseudomonadota</taxon>
        <taxon>Gammaproteobacteria</taxon>
        <taxon>Alteromonadales</taxon>
        <taxon>Alteromonadaceae</taxon>
        <taxon>Agaribacter</taxon>
    </lineage>
</organism>
<evidence type="ECO:0000313" key="1">
    <source>
        <dbReference type="EMBL" id="GLR72091.1"/>
    </source>
</evidence>
<sequence length="186" mass="21229">MKYLITFIALCTLTACTSIKFNANFEGQNWDVVLIAPIDGNTHSYVTDQYIHELATRGPIKFITPRQVMSTIEHLALQEQYNKDPILAMEQVAKHLNANGFIVSDVFVKEDNVLQESYLSHVSIRTIVYSANNVNVVSSSFFERQSYIVSEQPLLGRVTKDTIEELELIFSKLNPNFSLEKNWFGF</sequence>
<reference evidence="1" key="1">
    <citation type="journal article" date="2014" name="Int. J. Syst. Evol. Microbiol.">
        <title>Complete genome sequence of Corynebacterium casei LMG S-19264T (=DSM 44701T), isolated from a smear-ripened cheese.</title>
        <authorList>
            <consortium name="US DOE Joint Genome Institute (JGI-PGF)"/>
            <person name="Walter F."/>
            <person name="Albersmeier A."/>
            <person name="Kalinowski J."/>
            <person name="Ruckert C."/>
        </authorList>
    </citation>
    <scope>NUCLEOTIDE SEQUENCE</scope>
    <source>
        <strain evidence="1">NBRC 110023</strain>
    </source>
</reference>
<accession>A0AA37WIJ2</accession>